<accession>A0A6A6XH61</accession>
<evidence type="ECO:0000256" key="1">
    <source>
        <dbReference type="SAM" id="MobiDB-lite"/>
    </source>
</evidence>
<keyword evidence="2" id="KW-0472">Membrane</keyword>
<feature type="transmembrane region" description="Helical" evidence="2">
    <location>
        <begin position="7"/>
        <end position="30"/>
    </location>
</feature>
<dbReference type="EMBL" id="MU001854">
    <property type="protein sequence ID" value="KAF2795598.1"/>
    <property type="molecule type" value="Genomic_DNA"/>
</dbReference>
<evidence type="ECO:0000313" key="4">
    <source>
        <dbReference type="Proteomes" id="UP000799757"/>
    </source>
</evidence>
<keyword evidence="2" id="KW-0812">Transmembrane</keyword>
<gene>
    <name evidence="3" type="ORF">K505DRAFT_323964</name>
</gene>
<keyword evidence="2" id="KW-1133">Transmembrane helix</keyword>
<protein>
    <submittedName>
        <fullName evidence="3">Uncharacterized protein</fullName>
    </submittedName>
</protein>
<organism evidence="3 4">
    <name type="scientific">Melanomma pulvis-pyrius CBS 109.77</name>
    <dbReference type="NCBI Taxonomy" id="1314802"/>
    <lineage>
        <taxon>Eukaryota</taxon>
        <taxon>Fungi</taxon>
        <taxon>Dikarya</taxon>
        <taxon>Ascomycota</taxon>
        <taxon>Pezizomycotina</taxon>
        <taxon>Dothideomycetes</taxon>
        <taxon>Pleosporomycetidae</taxon>
        <taxon>Pleosporales</taxon>
        <taxon>Melanommataceae</taxon>
        <taxon>Melanomma</taxon>
    </lineage>
</organism>
<evidence type="ECO:0000313" key="3">
    <source>
        <dbReference type="EMBL" id="KAF2795598.1"/>
    </source>
</evidence>
<feature type="region of interest" description="Disordered" evidence="1">
    <location>
        <begin position="34"/>
        <end position="53"/>
    </location>
</feature>
<dbReference type="Proteomes" id="UP000799757">
    <property type="component" value="Unassembled WGS sequence"/>
</dbReference>
<dbReference type="AlphaFoldDB" id="A0A6A6XH61"/>
<reference evidence="3" key="1">
    <citation type="journal article" date="2020" name="Stud. Mycol.">
        <title>101 Dothideomycetes genomes: a test case for predicting lifestyles and emergence of pathogens.</title>
        <authorList>
            <person name="Haridas S."/>
            <person name="Albert R."/>
            <person name="Binder M."/>
            <person name="Bloem J."/>
            <person name="Labutti K."/>
            <person name="Salamov A."/>
            <person name="Andreopoulos B."/>
            <person name="Baker S."/>
            <person name="Barry K."/>
            <person name="Bills G."/>
            <person name="Bluhm B."/>
            <person name="Cannon C."/>
            <person name="Castanera R."/>
            <person name="Culley D."/>
            <person name="Daum C."/>
            <person name="Ezra D."/>
            <person name="Gonzalez J."/>
            <person name="Henrissat B."/>
            <person name="Kuo A."/>
            <person name="Liang C."/>
            <person name="Lipzen A."/>
            <person name="Lutzoni F."/>
            <person name="Magnuson J."/>
            <person name="Mondo S."/>
            <person name="Nolan M."/>
            <person name="Ohm R."/>
            <person name="Pangilinan J."/>
            <person name="Park H.-J."/>
            <person name="Ramirez L."/>
            <person name="Alfaro M."/>
            <person name="Sun H."/>
            <person name="Tritt A."/>
            <person name="Yoshinaga Y."/>
            <person name="Zwiers L.-H."/>
            <person name="Turgeon B."/>
            <person name="Goodwin S."/>
            <person name="Spatafora J."/>
            <person name="Crous P."/>
            <person name="Grigoriev I."/>
        </authorList>
    </citation>
    <scope>NUCLEOTIDE SEQUENCE</scope>
    <source>
        <strain evidence="3">CBS 109.77</strain>
    </source>
</reference>
<proteinExistence type="predicted"/>
<evidence type="ECO:0000256" key="2">
    <source>
        <dbReference type="SAM" id="Phobius"/>
    </source>
</evidence>
<sequence length="53" mass="6114">MAGIRQYYYFFYLSVCLSVCVSLSLPPLMYVDPQNPSNSPENAECIRRPNHKT</sequence>
<name>A0A6A6XH61_9PLEO</name>
<keyword evidence="4" id="KW-1185">Reference proteome</keyword>